<name>A0AAN4YTH4_ASPOZ</name>
<gene>
    <name evidence="1" type="ORF">Aory04_000917800</name>
</gene>
<evidence type="ECO:0000313" key="2">
    <source>
        <dbReference type="Proteomes" id="UP001165205"/>
    </source>
</evidence>
<reference evidence="1" key="1">
    <citation type="submission" date="2023-04" db="EMBL/GenBank/DDBJ databases">
        <title>Aspergillus oryzae NBRC 4228.</title>
        <authorList>
            <person name="Ichikawa N."/>
            <person name="Sato H."/>
            <person name="Tonouchi N."/>
        </authorList>
    </citation>
    <scope>NUCLEOTIDE SEQUENCE</scope>
    <source>
        <strain evidence="1">NBRC 4228</strain>
    </source>
</reference>
<dbReference type="AlphaFoldDB" id="A0AAN4YTH4"/>
<dbReference type="Proteomes" id="UP001165205">
    <property type="component" value="Unassembled WGS sequence"/>
</dbReference>
<sequence length="409" mass="47300">MESVTLEALPAEIKTAILYAITDLASLNAVVHASPSFHALYLSQRKQLLSTVLERCLQLPVMVDAVAALIALRGWQERCKAPKAALEAADEFLSKYIPLRSMLAPPYSYSAYEHLDQELDVYQSFASLTEDDLIEMARLHTMVEFILKEMVHSFLELRPDTQKPKEENVALSPPETFRMQRALYRLEIYRLLFSTRGLPWFEEQDRLSDIYVNSDDQWNLFLSLFTPWEMEEIRCAAMNLKCDGANLVGLEIDDEHRENYVSLGLGFLYHSIHVSSITCREERLLKQKAILRGTLSRAVYFIVDALDTIPQYEYGWDFGDEGTDGKTFLSDADWNSPNLAWTWCLINSPHEDASIELWRDLSNPLRKWGFLFWDEHRLKEWSLSPEMIREIQNSPVDKPSGRPYPFGWT</sequence>
<evidence type="ECO:0000313" key="1">
    <source>
        <dbReference type="EMBL" id="GMG33694.1"/>
    </source>
</evidence>
<dbReference type="EMBL" id="BSYA01000123">
    <property type="protein sequence ID" value="GMG33694.1"/>
    <property type="molecule type" value="Genomic_DNA"/>
</dbReference>
<comment type="caution">
    <text evidence="1">The sequence shown here is derived from an EMBL/GenBank/DDBJ whole genome shotgun (WGS) entry which is preliminary data.</text>
</comment>
<accession>A0AAN4YTH4</accession>
<proteinExistence type="predicted"/>
<protein>
    <submittedName>
        <fullName evidence="1">Unnamed protein product</fullName>
    </submittedName>
</protein>
<organism evidence="1 2">
    <name type="scientific">Aspergillus oryzae</name>
    <name type="common">Yellow koji mold</name>
    <dbReference type="NCBI Taxonomy" id="5062"/>
    <lineage>
        <taxon>Eukaryota</taxon>
        <taxon>Fungi</taxon>
        <taxon>Dikarya</taxon>
        <taxon>Ascomycota</taxon>
        <taxon>Pezizomycotina</taxon>
        <taxon>Eurotiomycetes</taxon>
        <taxon>Eurotiomycetidae</taxon>
        <taxon>Eurotiales</taxon>
        <taxon>Aspergillaceae</taxon>
        <taxon>Aspergillus</taxon>
        <taxon>Aspergillus subgen. Circumdati</taxon>
    </lineage>
</organism>